<name>A0A1D3JQ60_PSEVE</name>
<protein>
    <submittedName>
        <fullName evidence="1">Uncharacterized protein</fullName>
    </submittedName>
</protein>
<organism evidence="1 2">
    <name type="scientific">Pseudomonas veronii 1YdBTEX2</name>
    <dbReference type="NCBI Taxonomy" id="1295141"/>
    <lineage>
        <taxon>Bacteria</taxon>
        <taxon>Pseudomonadati</taxon>
        <taxon>Pseudomonadota</taxon>
        <taxon>Gammaproteobacteria</taxon>
        <taxon>Pseudomonadales</taxon>
        <taxon>Pseudomonadaceae</taxon>
        <taxon>Pseudomonas</taxon>
    </lineage>
</organism>
<proteinExistence type="predicted"/>
<sequence>MATLNGKVLFYDPKYQTGTIGDEAGSMKRYVFHDSDVVSGETLEKDQLVFFTEEVSLSGGTPGYRATLVQGRPYRVGMTILSGTVLSYSSERSGGVIADKNTKNLNHYTFSDSDVVSGGPLHVGQSVTFIGEMIRVNEAQFQYGAKIIQGE</sequence>
<reference evidence="2" key="1">
    <citation type="submission" date="2016-07" db="EMBL/GenBank/DDBJ databases">
        <authorList>
            <person name="Florea S."/>
            <person name="Webb J.S."/>
            <person name="Jaromczyk J."/>
            <person name="Schardl C.L."/>
        </authorList>
    </citation>
    <scope>NUCLEOTIDE SEQUENCE [LARGE SCALE GENOMIC DNA]</scope>
    <source>
        <strain evidence="2">1YdBTEX2</strain>
    </source>
</reference>
<gene>
    <name evidence="1" type="ORF">PVE_R1G0351</name>
</gene>
<dbReference type="AlphaFoldDB" id="A0A1D3JQ60"/>
<dbReference type="Proteomes" id="UP000245431">
    <property type="component" value="Chromosome PVE_r1"/>
</dbReference>
<accession>A0A1D3JQ60</accession>
<dbReference type="RefSeq" id="WP_017848534.1">
    <property type="nucleotide sequence ID" value="NZ_AOUH01000031.1"/>
</dbReference>
<evidence type="ECO:0000313" key="2">
    <source>
        <dbReference type="Proteomes" id="UP000245431"/>
    </source>
</evidence>
<dbReference type="EMBL" id="LT599583">
    <property type="protein sequence ID" value="SBW78239.1"/>
    <property type="molecule type" value="Genomic_DNA"/>
</dbReference>
<evidence type="ECO:0000313" key="1">
    <source>
        <dbReference type="EMBL" id="SBW78239.1"/>
    </source>
</evidence>